<dbReference type="Pfam" id="PF01569">
    <property type="entry name" value="PAP2"/>
    <property type="match status" value="1"/>
</dbReference>
<accession>A0A2P7RC71</accession>
<organism evidence="12 13">
    <name type="scientific">Zobellella endophytica</name>
    <dbReference type="NCBI Taxonomy" id="2116700"/>
    <lineage>
        <taxon>Bacteria</taxon>
        <taxon>Pseudomonadati</taxon>
        <taxon>Pseudomonadota</taxon>
        <taxon>Gammaproteobacteria</taxon>
        <taxon>Aeromonadales</taxon>
        <taxon>Aeromonadaceae</taxon>
        <taxon>Zobellella</taxon>
    </lineage>
</organism>
<protein>
    <recommendedName>
        <fullName evidence="2">undecaprenyl-diphosphate phosphatase</fullName>
        <ecNumber evidence="2">3.6.1.27</ecNumber>
    </recommendedName>
    <alternativeName>
        <fullName evidence="8">Undecaprenyl pyrophosphate phosphatase</fullName>
    </alternativeName>
</protein>
<keyword evidence="3" id="KW-1003">Cell membrane</keyword>
<dbReference type="InterPro" id="IPR000326">
    <property type="entry name" value="PAP2/HPO"/>
</dbReference>
<dbReference type="OrthoDB" id="9780507at2"/>
<name>A0A2P7RC71_9GAMM</name>
<dbReference type="SMART" id="SM00014">
    <property type="entry name" value="acidPPc"/>
    <property type="match status" value="1"/>
</dbReference>
<dbReference type="AlphaFoldDB" id="A0A2P7RC71"/>
<keyword evidence="6 10" id="KW-1133">Transmembrane helix</keyword>
<dbReference type="PANTHER" id="PTHR14969">
    <property type="entry name" value="SPHINGOSINE-1-PHOSPHATE PHOSPHOHYDROLASE"/>
    <property type="match status" value="1"/>
</dbReference>
<dbReference type="Proteomes" id="UP000240243">
    <property type="component" value="Unassembled WGS sequence"/>
</dbReference>
<dbReference type="GO" id="GO:0005886">
    <property type="term" value="C:plasma membrane"/>
    <property type="evidence" value="ECO:0007669"/>
    <property type="project" value="UniProtKB-SubCell"/>
</dbReference>
<feature type="transmembrane region" description="Helical" evidence="10">
    <location>
        <begin position="150"/>
        <end position="170"/>
    </location>
</feature>
<dbReference type="EC" id="3.6.1.27" evidence="2"/>
<dbReference type="Gene3D" id="1.20.144.10">
    <property type="entry name" value="Phosphatidic acid phosphatase type 2/haloperoxidase"/>
    <property type="match status" value="1"/>
</dbReference>
<feature type="domain" description="Phosphatidic acid phosphatase type 2/haloperoxidase" evidence="11">
    <location>
        <begin position="61"/>
        <end position="169"/>
    </location>
</feature>
<comment type="catalytic activity">
    <reaction evidence="9">
        <text>di-trans,octa-cis-undecaprenyl diphosphate + H2O = di-trans,octa-cis-undecaprenyl phosphate + phosphate + H(+)</text>
        <dbReference type="Rhea" id="RHEA:28094"/>
        <dbReference type="ChEBI" id="CHEBI:15377"/>
        <dbReference type="ChEBI" id="CHEBI:15378"/>
        <dbReference type="ChEBI" id="CHEBI:43474"/>
        <dbReference type="ChEBI" id="CHEBI:58405"/>
        <dbReference type="ChEBI" id="CHEBI:60392"/>
        <dbReference type="EC" id="3.6.1.27"/>
    </reaction>
</comment>
<proteinExistence type="predicted"/>
<evidence type="ECO:0000256" key="4">
    <source>
        <dbReference type="ARBA" id="ARBA00022692"/>
    </source>
</evidence>
<evidence type="ECO:0000259" key="11">
    <source>
        <dbReference type="SMART" id="SM00014"/>
    </source>
</evidence>
<evidence type="ECO:0000256" key="3">
    <source>
        <dbReference type="ARBA" id="ARBA00022475"/>
    </source>
</evidence>
<sequence>MGWTLLTRWDHQLFRKSQASRYWQQRAWLARWISRTGDGPPYVLLGLAFWLSQQEQLQAYVADLLFAFALELPLYLSLKHTCRRCRPMMALPDTRAYIEPSDKFSMPSGHTAAAFLVLTLALVHFGQWALPALPWALVVGWSRVWLGVHFPSDILAGVLLGAGVAGLVALY</sequence>
<evidence type="ECO:0000256" key="5">
    <source>
        <dbReference type="ARBA" id="ARBA00022801"/>
    </source>
</evidence>
<dbReference type="PANTHER" id="PTHR14969:SF62">
    <property type="entry name" value="DECAPRENYLPHOSPHORYL-5-PHOSPHORIBOSE PHOSPHATASE RV3807C-RELATED"/>
    <property type="match status" value="1"/>
</dbReference>
<comment type="subcellular location">
    <subcellularLocation>
        <location evidence="1">Cell membrane</location>
        <topology evidence="1">Multi-pass membrane protein</topology>
    </subcellularLocation>
</comment>
<reference evidence="12 13" key="1">
    <citation type="submission" date="2018-03" db="EMBL/GenBank/DDBJ databases">
        <title>The draft genome of Zobellella sp. 59N8.</title>
        <authorList>
            <person name="Liu L."/>
            <person name="Li L."/>
            <person name="Zhang X."/>
            <person name="Liang L."/>
            <person name="Wang T."/>
        </authorList>
    </citation>
    <scope>NUCLEOTIDE SEQUENCE [LARGE SCALE GENOMIC DNA]</scope>
    <source>
        <strain evidence="12 13">59N8</strain>
    </source>
</reference>
<dbReference type="SUPFAM" id="SSF48317">
    <property type="entry name" value="Acid phosphatase/Vanadium-dependent haloperoxidase"/>
    <property type="match status" value="1"/>
</dbReference>
<evidence type="ECO:0000256" key="7">
    <source>
        <dbReference type="ARBA" id="ARBA00023136"/>
    </source>
</evidence>
<dbReference type="InterPro" id="IPR036938">
    <property type="entry name" value="PAP2/HPO_sf"/>
</dbReference>
<evidence type="ECO:0000313" key="12">
    <source>
        <dbReference type="EMBL" id="PSJ47834.1"/>
    </source>
</evidence>
<dbReference type="RefSeq" id="WP_106728245.1">
    <property type="nucleotide sequence ID" value="NZ_PXYG01000001.1"/>
</dbReference>
<evidence type="ECO:0000256" key="9">
    <source>
        <dbReference type="ARBA" id="ARBA00047594"/>
    </source>
</evidence>
<dbReference type="EMBL" id="PXYG01000001">
    <property type="protein sequence ID" value="PSJ47834.1"/>
    <property type="molecule type" value="Genomic_DNA"/>
</dbReference>
<evidence type="ECO:0000256" key="1">
    <source>
        <dbReference type="ARBA" id="ARBA00004651"/>
    </source>
</evidence>
<feature type="transmembrane region" description="Helical" evidence="10">
    <location>
        <begin position="57"/>
        <end position="78"/>
    </location>
</feature>
<keyword evidence="4 10" id="KW-0812">Transmembrane</keyword>
<keyword evidence="7 10" id="KW-0472">Membrane</keyword>
<feature type="transmembrane region" description="Helical" evidence="10">
    <location>
        <begin position="112"/>
        <end position="130"/>
    </location>
</feature>
<evidence type="ECO:0000256" key="6">
    <source>
        <dbReference type="ARBA" id="ARBA00022989"/>
    </source>
</evidence>
<dbReference type="GO" id="GO:0050380">
    <property type="term" value="F:undecaprenyl-diphosphatase activity"/>
    <property type="evidence" value="ECO:0007669"/>
    <property type="project" value="UniProtKB-EC"/>
</dbReference>
<evidence type="ECO:0000313" key="13">
    <source>
        <dbReference type="Proteomes" id="UP000240243"/>
    </source>
</evidence>
<evidence type="ECO:0000256" key="2">
    <source>
        <dbReference type="ARBA" id="ARBA00012374"/>
    </source>
</evidence>
<keyword evidence="13" id="KW-1185">Reference proteome</keyword>
<evidence type="ECO:0000256" key="10">
    <source>
        <dbReference type="SAM" id="Phobius"/>
    </source>
</evidence>
<evidence type="ECO:0000256" key="8">
    <source>
        <dbReference type="ARBA" id="ARBA00032707"/>
    </source>
</evidence>
<gene>
    <name evidence="12" type="ORF">C7H85_03195</name>
</gene>
<keyword evidence="5" id="KW-0378">Hydrolase</keyword>
<comment type="caution">
    <text evidence="12">The sequence shown here is derived from an EMBL/GenBank/DDBJ whole genome shotgun (WGS) entry which is preliminary data.</text>
</comment>